<dbReference type="OrthoDB" id="5419460at2759"/>
<keyword evidence="1" id="KW-1133">Transmembrane helix</keyword>
<dbReference type="HOGENOM" id="CLU_059603_1_0_1"/>
<feature type="transmembrane region" description="Helical" evidence="1">
    <location>
        <begin position="108"/>
        <end position="134"/>
    </location>
</feature>
<dbReference type="GO" id="GO:0006897">
    <property type="term" value="P:endocytosis"/>
    <property type="evidence" value="ECO:0007669"/>
    <property type="project" value="TreeGrafter"/>
</dbReference>
<dbReference type="AlphaFoldDB" id="G8ZW77"/>
<dbReference type="FunCoup" id="G8ZW77">
    <property type="interactions" value="80"/>
</dbReference>
<keyword evidence="1" id="KW-0812">Transmembrane</keyword>
<proteinExistence type="predicted"/>
<organism evidence="2 3">
    <name type="scientific">Torulaspora delbrueckii</name>
    <name type="common">Yeast</name>
    <name type="synonym">Candida colliculosa</name>
    <dbReference type="NCBI Taxonomy" id="4950"/>
    <lineage>
        <taxon>Eukaryota</taxon>
        <taxon>Fungi</taxon>
        <taxon>Dikarya</taxon>
        <taxon>Ascomycota</taxon>
        <taxon>Saccharomycotina</taxon>
        <taxon>Saccharomycetes</taxon>
        <taxon>Saccharomycetales</taxon>
        <taxon>Saccharomycetaceae</taxon>
        <taxon>Torulaspora</taxon>
    </lineage>
</organism>
<protein>
    <submittedName>
        <fullName evidence="2">Uncharacterized protein</fullName>
    </submittedName>
</protein>
<dbReference type="InterPro" id="IPR009571">
    <property type="entry name" value="SUR7/Rim9-like_fungi"/>
</dbReference>
<dbReference type="Proteomes" id="UP000005627">
    <property type="component" value="Chromosome 6"/>
</dbReference>
<evidence type="ECO:0000256" key="1">
    <source>
        <dbReference type="SAM" id="Phobius"/>
    </source>
</evidence>
<feature type="transmembrane region" description="Helical" evidence="1">
    <location>
        <begin position="12"/>
        <end position="33"/>
    </location>
</feature>
<dbReference type="GeneID" id="11501173"/>
<sequence>MGPLFRSLFRLVTLLFFAGNTLLLILIIISGATNSNAVDGFYWVQGDTSNIPNAPSLTRWTFWGACSVQDGSTHCGGNLSPAYPISPVDNFGTQSNVPDKFISNRDSFYYLTRFSFCFFWIALAFIGVSFLLYIGSWCSYGFSQVVWILTSVGCLFNVTAVVLQTAASVMARDAFSDADRATRLGSDLFGIAWASVALCLIEFVATFIEYLRKFKSTVIRDHEKELQKIEEPRPVGSKNWFFSSKNESYPAEEPIVTNTDPYAQNNANATAAAVPQENQHKGINFFTIRKTQKVTHDDDSV</sequence>
<dbReference type="PANTHER" id="PTHR36414:SF1">
    <property type="entry name" value="PROTEIN SUR7"/>
    <property type="match status" value="1"/>
</dbReference>
<dbReference type="eggNOG" id="ENOG502RKFF">
    <property type="taxonomic scope" value="Eukaryota"/>
</dbReference>
<dbReference type="PANTHER" id="PTHR36414">
    <property type="entry name" value="PROTEIN SUR7"/>
    <property type="match status" value="1"/>
</dbReference>
<feature type="transmembrane region" description="Helical" evidence="1">
    <location>
        <begin position="146"/>
        <end position="171"/>
    </location>
</feature>
<dbReference type="RefSeq" id="XP_003682082.1">
    <property type="nucleotide sequence ID" value="XM_003682034.1"/>
</dbReference>
<dbReference type="EMBL" id="HE616747">
    <property type="protein sequence ID" value="CCE92871.1"/>
    <property type="molecule type" value="Genomic_DNA"/>
</dbReference>
<dbReference type="GO" id="GO:0045121">
    <property type="term" value="C:membrane raft"/>
    <property type="evidence" value="ECO:0007669"/>
    <property type="project" value="TreeGrafter"/>
</dbReference>
<gene>
    <name evidence="2" type="primary">TDEL0F00600</name>
    <name evidence="2" type="ORF">TDEL_0F00600</name>
</gene>
<name>G8ZW77_TORDE</name>
<dbReference type="KEGG" id="tdl:TDEL_0F00600"/>
<dbReference type="InParanoid" id="G8ZW77"/>
<keyword evidence="1" id="KW-0472">Membrane</keyword>
<accession>G8ZW77</accession>
<dbReference type="Pfam" id="PF06687">
    <property type="entry name" value="SUR7"/>
    <property type="match status" value="1"/>
</dbReference>
<keyword evidence="3" id="KW-1185">Reference proteome</keyword>
<reference evidence="2 3" key="1">
    <citation type="journal article" date="2011" name="Proc. Natl. Acad. Sci. U.S.A.">
        <title>Evolutionary erosion of yeast sex chromosomes by mating-type switching accidents.</title>
        <authorList>
            <person name="Gordon J.L."/>
            <person name="Armisen D."/>
            <person name="Proux-Wera E."/>
            <person name="Oheigeartaigh S.S."/>
            <person name="Byrne K.P."/>
            <person name="Wolfe K.H."/>
        </authorList>
    </citation>
    <scope>NUCLEOTIDE SEQUENCE [LARGE SCALE GENOMIC DNA]</scope>
    <source>
        <strain evidence="3">ATCC 10662 / CBS 1146 / NBRC 0425 / NCYC 2629 / NRRL Y-866</strain>
    </source>
</reference>
<dbReference type="GO" id="GO:0005938">
    <property type="term" value="C:cell cortex"/>
    <property type="evidence" value="ECO:0007669"/>
    <property type="project" value="TreeGrafter"/>
</dbReference>
<dbReference type="GO" id="GO:0032185">
    <property type="term" value="P:septin cytoskeleton organization"/>
    <property type="evidence" value="ECO:0007669"/>
    <property type="project" value="TreeGrafter"/>
</dbReference>
<dbReference type="GO" id="GO:0030866">
    <property type="term" value="P:cortical actin cytoskeleton organization"/>
    <property type="evidence" value="ECO:0007669"/>
    <property type="project" value="TreeGrafter"/>
</dbReference>
<feature type="transmembrane region" description="Helical" evidence="1">
    <location>
        <begin position="191"/>
        <end position="211"/>
    </location>
</feature>
<dbReference type="STRING" id="1076872.G8ZW77"/>
<evidence type="ECO:0000313" key="2">
    <source>
        <dbReference type="EMBL" id="CCE92871.1"/>
    </source>
</evidence>
<evidence type="ECO:0000313" key="3">
    <source>
        <dbReference type="Proteomes" id="UP000005627"/>
    </source>
</evidence>
<dbReference type="GO" id="GO:0005886">
    <property type="term" value="C:plasma membrane"/>
    <property type="evidence" value="ECO:0007669"/>
    <property type="project" value="InterPro"/>
</dbReference>
<dbReference type="GO" id="GO:0031505">
    <property type="term" value="P:fungal-type cell wall organization"/>
    <property type="evidence" value="ECO:0007669"/>
    <property type="project" value="TreeGrafter"/>
</dbReference>